<evidence type="ECO:0000313" key="1">
    <source>
        <dbReference type="EMBL" id="KAK9921091.1"/>
    </source>
</evidence>
<proteinExistence type="predicted"/>
<dbReference type="AlphaFoldDB" id="A0AAW1W8S2"/>
<dbReference type="EMBL" id="JBEDUW010000006">
    <property type="protein sequence ID" value="KAK9921091.1"/>
    <property type="molecule type" value="Genomic_DNA"/>
</dbReference>
<name>A0AAW1W8S2_RUBAR</name>
<comment type="caution">
    <text evidence="1">The sequence shown here is derived from an EMBL/GenBank/DDBJ whole genome shotgun (WGS) entry which is preliminary data.</text>
</comment>
<gene>
    <name evidence="1" type="ORF">M0R45_029619</name>
</gene>
<reference evidence="1 2" key="1">
    <citation type="journal article" date="2023" name="G3 (Bethesda)">
        <title>A chromosome-length genome assembly and annotation of blackberry (Rubus argutus, cv. 'Hillquist').</title>
        <authorList>
            <person name="Bruna T."/>
            <person name="Aryal R."/>
            <person name="Dudchenko O."/>
            <person name="Sargent D.J."/>
            <person name="Mead D."/>
            <person name="Buti M."/>
            <person name="Cavallini A."/>
            <person name="Hytonen T."/>
            <person name="Andres J."/>
            <person name="Pham M."/>
            <person name="Weisz D."/>
            <person name="Mascagni F."/>
            <person name="Usai G."/>
            <person name="Natali L."/>
            <person name="Bassil N."/>
            <person name="Fernandez G.E."/>
            <person name="Lomsadze A."/>
            <person name="Armour M."/>
            <person name="Olukolu B."/>
            <person name="Poorten T."/>
            <person name="Britton C."/>
            <person name="Davik J."/>
            <person name="Ashrafi H."/>
            <person name="Aiden E.L."/>
            <person name="Borodovsky M."/>
            <person name="Worthington M."/>
        </authorList>
    </citation>
    <scope>NUCLEOTIDE SEQUENCE [LARGE SCALE GENOMIC DNA]</scope>
    <source>
        <strain evidence="1">PI 553951</strain>
    </source>
</reference>
<dbReference type="Proteomes" id="UP001457282">
    <property type="component" value="Unassembled WGS sequence"/>
</dbReference>
<organism evidence="1 2">
    <name type="scientific">Rubus argutus</name>
    <name type="common">Southern blackberry</name>
    <dbReference type="NCBI Taxonomy" id="59490"/>
    <lineage>
        <taxon>Eukaryota</taxon>
        <taxon>Viridiplantae</taxon>
        <taxon>Streptophyta</taxon>
        <taxon>Embryophyta</taxon>
        <taxon>Tracheophyta</taxon>
        <taxon>Spermatophyta</taxon>
        <taxon>Magnoliopsida</taxon>
        <taxon>eudicotyledons</taxon>
        <taxon>Gunneridae</taxon>
        <taxon>Pentapetalae</taxon>
        <taxon>rosids</taxon>
        <taxon>fabids</taxon>
        <taxon>Rosales</taxon>
        <taxon>Rosaceae</taxon>
        <taxon>Rosoideae</taxon>
        <taxon>Rosoideae incertae sedis</taxon>
        <taxon>Rubus</taxon>
    </lineage>
</organism>
<evidence type="ECO:0000313" key="2">
    <source>
        <dbReference type="Proteomes" id="UP001457282"/>
    </source>
</evidence>
<sequence>MDSFMEQSSQTPIQQIPVLEQLPHQGQQFRMLVFWFLNQHRQLPRQFLLLPPSVPAEALPELDAKRKNQSLAWEHFTRMKNPDGSSDGKASG</sequence>
<accession>A0AAW1W8S2</accession>
<protein>
    <submittedName>
        <fullName evidence="1">Uncharacterized protein</fullName>
    </submittedName>
</protein>
<keyword evidence="2" id="KW-1185">Reference proteome</keyword>